<keyword evidence="3" id="KW-1185">Reference proteome</keyword>
<dbReference type="SUPFAM" id="SSF81383">
    <property type="entry name" value="F-box domain"/>
    <property type="match status" value="1"/>
</dbReference>
<gene>
    <name evidence="2" type="ORF">HU200_054849</name>
</gene>
<evidence type="ECO:0000313" key="2">
    <source>
        <dbReference type="EMBL" id="KAF8664301.1"/>
    </source>
</evidence>
<feature type="domain" description="F-box" evidence="1">
    <location>
        <begin position="1"/>
        <end position="39"/>
    </location>
</feature>
<accession>A0A835AK67</accession>
<dbReference type="Pfam" id="PF00646">
    <property type="entry name" value="F-box"/>
    <property type="match status" value="1"/>
</dbReference>
<organism evidence="2 3">
    <name type="scientific">Digitaria exilis</name>
    <dbReference type="NCBI Taxonomy" id="1010633"/>
    <lineage>
        <taxon>Eukaryota</taxon>
        <taxon>Viridiplantae</taxon>
        <taxon>Streptophyta</taxon>
        <taxon>Embryophyta</taxon>
        <taxon>Tracheophyta</taxon>
        <taxon>Spermatophyta</taxon>
        <taxon>Magnoliopsida</taxon>
        <taxon>Liliopsida</taxon>
        <taxon>Poales</taxon>
        <taxon>Poaceae</taxon>
        <taxon>PACMAD clade</taxon>
        <taxon>Panicoideae</taxon>
        <taxon>Panicodae</taxon>
        <taxon>Paniceae</taxon>
        <taxon>Anthephorinae</taxon>
        <taxon>Digitaria</taxon>
    </lineage>
</organism>
<dbReference type="Proteomes" id="UP000636709">
    <property type="component" value="Unassembled WGS sequence"/>
</dbReference>
<comment type="caution">
    <text evidence="2">The sequence shown here is derived from an EMBL/GenBank/DDBJ whole genome shotgun (WGS) entry which is preliminary data.</text>
</comment>
<dbReference type="InterPro" id="IPR036047">
    <property type="entry name" value="F-box-like_dom_sf"/>
</dbReference>
<protein>
    <recommendedName>
        <fullName evidence="1">F-box domain-containing protein</fullName>
    </recommendedName>
</protein>
<proteinExistence type="predicted"/>
<name>A0A835AK67_9POAL</name>
<dbReference type="EMBL" id="JACEFO010002351">
    <property type="protein sequence ID" value="KAF8664301.1"/>
    <property type="molecule type" value="Genomic_DNA"/>
</dbReference>
<dbReference type="PANTHER" id="PTHR31111">
    <property type="entry name" value="BNAA05G37150D PROTEIN-RELATED"/>
    <property type="match status" value="1"/>
</dbReference>
<dbReference type="AlphaFoldDB" id="A0A835AK67"/>
<dbReference type="PANTHER" id="PTHR31111:SF133">
    <property type="entry name" value="OS07G0196600 PROTEIN"/>
    <property type="match status" value="1"/>
</dbReference>
<reference evidence="2" key="1">
    <citation type="submission" date="2020-07" db="EMBL/GenBank/DDBJ databases">
        <title>Genome sequence and genetic diversity analysis of an under-domesticated orphan crop, white fonio (Digitaria exilis).</title>
        <authorList>
            <person name="Bennetzen J.L."/>
            <person name="Chen S."/>
            <person name="Ma X."/>
            <person name="Wang X."/>
            <person name="Yssel A.E.J."/>
            <person name="Chaluvadi S.R."/>
            <person name="Johnson M."/>
            <person name="Gangashetty P."/>
            <person name="Hamidou F."/>
            <person name="Sanogo M.D."/>
            <person name="Zwaenepoel A."/>
            <person name="Wallace J."/>
            <person name="Van De Peer Y."/>
            <person name="Van Deynze A."/>
        </authorList>
    </citation>
    <scope>NUCLEOTIDE SEQUENCE</scope>
    <source>
        <tissue evidence="2">Leaves</tissue>
    </source>
</reference>
<evidence type="ECO:0000313" key="3">
    <source>
        <dbReference type="Proteomes" id="UP000636709"/>
    </source>
</evidence>
<dbReference type="Gene3D" id="1.20.1280.50">
    <property type="match status" value="1"/>
</dbReference>
<dbReference type="OrthoDB" id="1078874at2759"/>
<sequence length="217" mass="24551">MDVLHEVLLRVPAKELCRLRLICRSWRSLTSVIACLIGHVPSTGEYKVVRVGRYACQVEERMKTVFQVVALGGGEQRWRAKPSPVDIIADSRFIAVVSGVAYFMATYDDDEHDDDSGSDMGPEMDADNASYWTKRYSMRCAPHFDHAPMYPPRLLVILEDGRIVALLKWKDLLIVHDPKTQTWDDFTTVAYYSAIGMHQGSLLDSDLLGWNLEPSSD</sequence>
<evidence type="ECO:0000259" key="1">
    <source>
        <dbReference type="SMART" id="SM00256"/>
    </source>
</evidence>
<dbReference type="SMART" id="SM00256">
    <property type="entry name" value="FBOX"/>
    <property type="match status" value="1"/>
</dbReference>
<dbReference type="InterPro" id="IPR001810">
    <property type="entry name" value="F-box_dom"/>
</dbReference>